<protein>
    <submittedName>
        <fullName evidence="1">Uncharacterized protein</fullName>
    </submittedName>
</protein>
<gene>
    <name evidence="1" type="ORF">N7U66_00010</name>
</gene>
<evidence type="ECO:0000313" key="2">
    <source>
        <dbReference type="Proteomes" id="UP001164705"/>
    </source>
</evidence>
<proteinExistence type="predicted"/>
<keyword evidence="2" id="KW-1185">Reference proteome</keyword>
<sequence>MGRLIKAAMSFQLPLRALIRLILDKQELPQIHVFSQYRDIQIRVRDFTVSTIITQPLCNGDLGNIQLAANDVEPQYFFSIYQGATLVNSVGPITENNYTFGNLNPGTYTVNVGTEDGCTFTDDVEIIEPPLLTATSALTIPLTCNDGEITVYPVGGTAPYFYFVNSTTDFQTVPRNSSYSSRCL</sequence>
<dbReference type="EMBL" id="CP113088">
    <property type="protein sequence ID" value="WAC02222.1"/>
    <property type="molecule type" value="Genomic_DNA"/>
</dbReference>
<reference evidence="1" key="1">
    <citation type="submission" date="2022-11" db="EMBL/GenBank/DDBJ databases">
        <title>Lacinutrix neustonica HL-RS19T sp. nov., isolated from the surface microlayer sample of brackish Lake Shihwa.</title>
        <authorList>
            <person name="Choi J.Y."/>
            <person name="Hwang C.Y."/>
        </authorList>
    </citation>
    <scope>NUCLEOTIDE SEQUENCE</scope>
    <source>
        <strain evidence="1">HL-RS19</strain>
    </source>
</reference>
<dbReference type="AlphaFoldDB" id="A0A9E8SDY0"/>
<organism evidence="1 2">
    <name type="scientific">Lacinutrix neustonica</name>
    <dbReference type="NCBI Taxonomy" id="2980107"/>
    <lineage>
        <taxon>Bacteria</taxon>
        <taxon>Pseudomonadati</taxon>
        <taxon>Bacteroidota</taxon>
        <taxon>Flavobacteriia</taxon>
        <taxon>Flavobacteriales</taxon>
        <taxon>Flavobacteriaceae</taxon>
        <taxon>Lacinutrix</taxon>
    </lineage>
</organism>
<dbReference type="RefSeq" id="WP_267676817.1">
    <property type="nucleotide sequence ID" value="NZ_CP113088.1"/>
</dbReference>
<name>A0A9E8SDY0_9FLAO</name>
<dbReference type="KEGG" id="lnu:N7U66_00010"/>
<evidence type="ECO:0000313" key="1">
    <source>
        <dbReference type="EMBL" id="WAC02222.1"/>
    </source>
</evidence>
<dbReference type="Proteomes" id="UP001164705">
    <property type="component" value="Chromosome"/>
</dbReference>
<accession>A0A9E8SDY0</accession>